<evidence type="ECO:0000256" key="1">
    <source>
        <dbReference type="SAM" id="MobiDB-lite"/>
    </source>
</evidence>
<dbReference type="Proteomes" id="UP001295794">
    <property type="component" value="Unassembled WGS sequence"/>
</dbReference>
<feature type="transmembrane region" description="Helical" evidence="2">
    <location>
        <begin position="54"/>
        <end position="75"/>
    </location>
</feature>
<accession>A0AAD2HP04</accession>
<feature type="region of interest" description="Disordered" evidence="1">
    <location>
        <begin position="1"/>
        <end position="46"/>
    </location>
</feature>
<comment type="caution">
    <text evidence="3">The sequence shown here is derived from an EMBL/GenBank/DDBJ whole genome shotgun (WGS) entry which is preliminary data.</text>
</comment>
<dbReference type="InterPro" id="IPR021840">
    <property type="entry name" value="DUF3433"/>
</dbReference>
<evidence type="ECO:0000313" key="3">
    <source>
        <dbReference type="EMBL" id="CAK5278238.1"/>
    </source>
</evidence>
<proteinExistence type="predicted"/>
<feature type="compositionally biased region" description="Low complexity" evidence="1">
    <location>
        <begin position="16"/>
        <end position="28"/>
    </location>
</feature>
<keyword evidence="2" id="KW-0812">Transmembrane</keyword>
<keyword evidence="2" id="KW-0472">Membrane</keyword>
<dbReference type="AlphaFoldDB" id="A0AAD2HP04"/>
<sequence length="623" mass="67149">MAASGSHVDTPPGTPFTTSETRFSTTSTKRFRESTHLIPTPSSGKDRPKNYDSIYLWLPVAVGTPVLMLLLGIALEVGIHISSRNGGFSVPKKNVLTSVSPQFLLVRLFCPQFARSSLPQDASRLNFTPRFVIPVGYFWRNLDWTIRWYQPYVNLLRGNATVEESIQMDYTALGTASSVLAALKFNHRVIFWSSMLAASTYIYASLAGAIFQIHTGVLITYTQAQSTRSLGLDPDVAQLNAFAAAAGFVQAAVFNDLGDPPFVSQGWSTAQFVFPDIGLNGSMTVNTTAIRSNPNCTNPTSTPVVTVINSTSSTISATSLTGCTQTVTIATNVSDLQYSVAPAPCGSSKNTDEQFQPIVFWFFQNQTSSNKARAVFCDPSMDLFYVHATADLASGALTGVVPASDYLVANNVTGPPINGVPYNAVIFRPNVDPFIQARATATRVGVPGAIFRSALQSANGLQAIFGEPNGFLDIASNVYFSSRPLSRLPAILCRLLGYILAAHPPTSKKEFFLASPPGSIATAVALTNRSGWGELLLPYDSPEVIEKKLHGLRFRLDKRTGAIVADDYGTSFDDDAAPRGPDDAMMSLLGKHQGLQSSTAFAQEAALEASGYPHETYKTPYDH</sequence>
<name>A0AAD2HP04_9AGAR</name>
<dbReference type="EMBL" id="CAVNYO010000421">
    <property type="protein sequence ID" value="CAK5278238.1"/>
    <property type="molecule type" value="Genomic_DNA"/>
</dbReference>
<gene>
    <name evidence="3" type="ORF">MYCIT1_LOCUS27529</name>
</gene>
<keyword evidence="4" id="KW-1185">Reference proteome</keyword>
<organism evidence="3 4">
    <name type="scientific">Mycena citricolor</name>
    <dbReference type="NCBI Taxonomy" id="2018698"/>
    <lineage>
        <taxon>Eukaryota</taxon>
        <taxon>Fungi</taxon>
        <taxon>Dikarya</taxon>
        <taxon>Basidiomycota</taxon>
        <taxon>Agaricomycotina</taxon>
        <taxon>Agaricomycetes</taxon>
        <taxon>Agaricomycetidae</taxon>
        <taxon>Agaricales</taxon>
        <taxon>Marasmiineae</taxon>
        <taxon>Mycenaceae</taxon>
        <taxon>Mycena</taxon>
    </lineage>
</organism>
<protein>
    <submittedName>
        <fullName evidence="3">Uncharacterized protein</fullName>
    </submittedName>
</protein>
<reference evidence="3" key="1">
    <citation type="submission" date="2023-11" db="EMBL/GenBank/DDBJ databases">
        <authorList>
            <person name="De Vega J J."/>
            <person name="De Vega J J."/>
        </authorList>
    </citation>
    <scope>NUCLEOTIDE SEQUENCE</scope>
</reference>
<evidence type="ECO:0000256" key="2">
    <source>
        <dbReference type="SAM" id="Phobius"/>
    </source>
</evidence>
<keyword evidence="2" id="KW-1133">Transmembrane helix</keyword>
<feature type="transmembrane region" description="Helical" evidence="2">
    <location>
        <begin position="189"/>
        <end position="211"/>
    </location>
</feature>
<evidence type="ECO:0000313" key="4">
    <source>
        <dbReference type="Proteomes" id="UP001295794"/>
    </source>
</evidence>
<dbReference type="Pfam" id="PF11915">
    <property type="entry name" value="DUF3433"/>
    <property type="match status" value="1"/>
</dbReference>